<dbReference type="AlphaFoldDB" id="A0A5B7ZTK8"/>
<dbReference type="OrthoDB" id="5992849at2"/>
<keyword evidence="2" id="KW-1185">Reference proteome</keyword>
<dbReference type="EMBL" id="CP040871">
    <property type="protein sequence ID" value="QDA58119.1"/>
    <property type="molecule type" value="Genomic_DNA"/>
</dbReference>
<gene>
    <name evidence="1" type="ORF">FHQ07_12800</name>
</gene>
<dbReference type="Proteomes" id="UP000308149">
    <property type="component" value="Chromosome"/>
</dbReference>
<evidence type="ECO:0000313" key="1">
    <source>
        <dbReference type="EMBL" id="QDA58119.1"/>
    </source>
</evidence>
<dbReference type="KEGG" id="thes:FHQ07_12800"/>
<dbReference type="RefSeq" id="WP_139717272.1">
    <property type="nucleotide sequence ID" value="NZ_CP040871.1"/>
</dbReference>
<reference evidence="1 2" key="1">
    <citation type="submission" date="2019-06" db="EMBL/GenBank/DDBJ databases">
        <title>Thermomonas aquatica sp. nov., isolated from an industrial wastewater treatment plant.</title>
        <authorList>
            <person name="Jeon J.H."/>
            <person name="Park D.-S."/>
        </authorList>
    </citation>
    <scope>NUCLEOTIDE SEQUENCE [LARGE SCALE GENOMIC DNA]</scope>
    <source>
        <strain evidence="1 2">SY21</strain>
    </source>
</reference>
<sequence>MKRGLRWVLSSFGVLLLAAVAVWGASRLWGVRADERAALAQMRAGWTPPGRNGFDALWTLDYDVPAARQRAVVDADIRTIGAWPAFGLRSADFRSAATAYPDLKPGAADRGMWCAASKPGCLAMVAADIPAYAGLVARNARLIARADALAGFDHIKLRLPARADMPFPAFANAYAPATRDALLFAQGRRQEALGNVCRGIAGWRRHAAHTDMLIAGMVADALAADGYGGLFADMLAAMPADAPIPGECRVALAEVRPAELSLCEAMKGEFAFADNGMRNLADSPQAPSNEVSPFARRFLFDAEATSAMYARNMAAACGSRFAGMIARDVPLEPPAAERHWRRRFACVANPVGCILADIAAPAYASYSLRRQDFGMKLRLLGTLQWLHENPQPGASLADRLSRRPASLTSPARALEIGEGGRRLYFRRYEASKGGDWSQPLRP</sequence>
<organism evidence="1 2">
    <name type="scientific">Thermomonas aquatica</name>
    <dbReference type="NCBI Taxonomy" id="2202149"/>
    <lineage>
        <taxon>Bacteria</taxon>
        <taxon>Pseudomonadati</taxon>
        <taxon>Pseudomonadota</taxon>
        <taxon>Gammaproteobacteria</taxon>
        <taxon>Lysobacterales</taxon>
        <taxon>Lysobacteraceae</taxon>
        <taxon>Thermomonas</taxon>
    </lineage>
</organism>
<name>A0A5B7ZTK8_9GAMM</name>
<proteinExistence type="predicted"/>
<protein>
    <submittedName>
        <fullName evidence="1">Uncharacterized protein</fullName>
    </submittedName>
</protein>
<accession>A0A5B7ZTK8</accession>
<evidence type="ECO:0000313" key="2">
    <source>
        <dbReference type="Proteomes" id="UP000308149"/>
    </source>
</evidence>